<sequence>MLIKRKSIELAESSRRPASAAAPKPSRKPKFAPVTLSEQDGVRYLHFGTEWVQGAMRIRKPDWPELEYAQQMMAWMLFIEQPRAIAQLGLGAATLTKFCYRQFPQALVTAVELNPAVIAICSSMFKLPSDDEHLQVLEMDAMDFVLDEANHDAFDVLQVDLYDATARGPVLDTPEFYQACNACLLDTGVMTVNLFGDHPSFKKNIKAMRFAFDTVICLPEVHDGNVVALCFKNKPDLDPERLAARAAQIVAATKLPAKSWVKDLQAALAADKK</sequence>
<dbReference type="Gene3D" id="3.40.50.150">
    <property type="entry name" value="Vaccinia Virus protein VP39"/>
    <property type="match status" value="1"/>
</dbReference>
<evidence type="ECO:0000256" key="1">
    <source>
        <dbReference type="ARBA" id="ARBA00023115"/>
    </source>
</evidence>
<evidence type="ECO:0000313" key="3">
    <source>
        <dbReference type="EMBL" id="MCS0589712.1"/>
    </source>
</evidence>
<dbReference type="EMBL" id="JANUGX010000011">
    <property type="protein sequence ID" value="MCS0589712.1"/>
    <property type="molecule type" value="Genomic_DNA"/>
</dbReference>
<proteinExistence type="predicted"/>
<reference evidence="3 4" key="1">
    <citation type="submission" date="2022-08" db="EMBL/GenBank/DDBJ databases">
        <title>Reclassification of Massilia species as members of the genera Telluria, Duganella, Pseudoduganella, Mokoshia gen. nov. and Zemynaea gen. nov. using orthogonal and non-orthogonal genome-based approaches.</title>
        <authorList>
            <person name="Bowman J.P."/>
        </authorList>
    </citation>
    <scope>NUCLEOTIDE SEQUENCE [LARGE SCALE GENOMIC DNA]</scope>
    <source>
        <strain evidence="3 4">LMG 28164</strain>
    </source>
</reference>
<evidence type="ECO:0000256" key="2">
    <source>
        <dbReference type="SAM" id="MobiDB-lite"/>
    </source>
</evidence>
<dbReference type="InterPro" id="IPR029063">
    <property type="entry name" value="SAM-dependent_MTases_sf"/>
</dbReference>
<gene>
    <name evidence="3" type="ORF">NX782_10900</name>
</gene>
<dbReference type="Pfam" id="PF01564">
    <property type="entry name" value="Spermine_synth"/>
    <property type="match status" value="1"/>
</dbReference>
<dbReference type="RefSeq" id="WP_258845477.1">
    <property type="nucleotide sequence ID" value="NZ_JANUGX010000011.1"/>
</dbReference>
<feature type="region of interest" description="Disordered" evidence="2">
    <location>
        <begin position="1"/>
        <end position="32"/>
    </location>
</feature>
<keyword evidence="1" id="KW-0620">Polyamine biosynthesis</keyword>
<organism evidence="3 4">
    <name type="scientific">Massilia norwichensis</name>
    <dbReference type="NCBI Taxonomy" id="1442366"/>
    <lineage>
        <taxon>Bacteria</taxon>
        <taxon>Pseudomonadati</taxon>
        <taxon>Pseudomonadota</taxon>
        <taxon>Betaproteobacteria</taxon>
        <taxon>Burkholderiales</taxon>
        <taxon>Oxalobacteraceae</taxon>
        <taxon>Telluria group</taxon>
        <taxon>Massilia</taxon>
    </lineage>
</organism>
<comment type="caution">
    <text evidence="3">The sequence shown here is derived from an EMBL/GenBank/DDBJ whole genome shotgun (WGS) entry which is preliminary data.</text>
</comment>
<dbReference type="PANTHER" id="PTHR43317">
    <property type="entry name" value="THERMOSPERMINE SYNTHASE ACAULIS5"/>
    <property type="match status" value="1"/>
</dbReference>
<dbReference type="Proteomes" id="UP001205560">
    <property type="component" value="Unassembled WGS sequence"/>
</dbReference>
<keyword evidence="4" id="KW-1185">Reference proteome</keyword>
<accession>A0ABT2A698</accession>
<dbReference type="PANTHER" id="PTHR43317:SF1">
    <property type="entry name" value="THERMOSPERMINE SYNTHASE ACAULIS5"/>
    <property type="match status" value="1"/>
</dbReference>
<evidence type="ECO:0000313" key="4">
    <source>
        <dbReference type="Proteomes" id="UP001205560"/>
    </source>
</evidence>
<name>A0ABT2A698_9BURK</name>
<dbReference type="SUPFAM" id="SSF53335">
    <property type="entry name" value="S-adenosyl-L-methionine-dependent methyltransferases"/>
    <property type="match status" value="1"/>
</dbReference>
<feature type="compositionally biased region" description="Basic and acidic residues" evidence="2">
    <location>
        <begin position="1"/>
        <end position="15"/>
    </location>
</feature>
<protein>
    <submittedName>
        <fullName evidence="3">Spermidine synthase</fullName>
    </submittedName>
</protein>